<gene>
    <name evidence="1" type="ORF">TDIB3V08_LOCUS7507</name>
</gene>
<dbReference type="AlphaFoldDB" id="A0A7R8ZCG8"/>
<proteinExistence type="predicted"/>
<accession>A0A7R8ZCG8</accession>
<dbReference type="SUPFAM" id="SSF50129">
    <property type="entry name" value="GroES-like"/>
    <property type="match status" value="1"/>
</dbReference>
<reference evidence="1" key="1">
    <citation type="submission" date="2020-11" db="EMBL/GenBank/DDBJ databases">
        <authorList>
            <person name="Tran Van P."/>
        </authorList>
    </citation>
    <scope>NUCLEOTIDE SEQUENCE</scope>
</reference>
<dbReference type="EMBL" id="OA568249">
    <property type="protein sequence ID" value="CAD7201306.1"/>
    <property type="molecule type" value="Genomic_DNA"/>
</dbReference>
<evidence type="ECO:0000313" key="1">
    <source>
        <dbReference type="EMBL" id="CAD7201306.1"/>
    </source>
</evidence>
<sequence length="153" mass="16896">MESVQSHGSVHSSFSGGHEENELIWSVPPLSCNVAIVFSTILTFSVTLSMEWPTSLNHEYTYSSPMTSLVLTDSSQLTSDSQHLEILAEAVWLSVDPYMRPYSVRLPIGTTMIGSQVAKYVNHLLVALVGRPCELYTSQVRQPPPRSLGRTTV</sequence>
<organism evidence="1">
    <name type="scientific">Timema douglasi</name>
    <name type="common">Walking stick</name>
    <dbReference type="NCBI Taxonomy" id="61478"/>
    <lineage>
        <taxon>Eukaryota</taxon>
        <taxon>Metazoa</taxon>
        <taxon>Ecdysozoa</taxon>
        <taxon>Arthropoda</taxon>
        <taxon>Hexapoda</taxon>
        <taxon>Insecta</taxon>
        <taxon>Pterygota</taxon>
        <taxon>Neoptera</taxon>
        <taxon>Polyneoptera</taxon>
        <taxon>Phasmatodea</taxon>
        <taxon>Timematodea</taxon>
        <taxon>Timematoidea</taxon>
        <taxon>Timematidae</taxon>
        <taxon>Timema</taxon>
    </lineage>
</organism>
<name>A0A7R8ZCG8_TIMDO</name>
<protein>
    <submittedName>
        <fullName evidence="1">Uncharacterized protein</fullName>
    </submittedName>
</protein>
<dbReference type="InterPro" id="IPR011032">
    <property type="entry name" value="GroES-like_sf"/>
</dbReference>
<dbReference type="Gene3D" id="3.90.180.10">
    <property type="entry name" value="Medium-chain alcohol dehydrogenases, catalytic domain"/>
    <property type="match status" value="1"/>
</dbReference>